<dbReference type="Pfam" id="PF08240">
    <property type="entry name" value="ADH_N"/>
    <property type="match status" value="1"/>
</dbReference>
<dbReference type="PANTHER" id="PTHR44154:SF1">
    <property type="entry name" value="QUINONE OXIDOREDUCTASE"/>
    <property type="match status" value="1"/>
</dbReference>
<dbReference type="RefSeq" id="WP_186742506.1">
    <property type="nucleotide sequence ID" value="NZ_CP060394.1"/>
</dbReference>
<organism evidence="8 9">
    <name type="scientific">Alloacidobacterium dinghuense</name>
    <dbReference type="NCBI Taxonomy" id="2763107"/>
    <lineage>
        <taxon>Bacteria</taxon>
        <taxon>Pseudomonadati</taxon>
        <taxon>Acidobacteriota</taxon>
        <taxon>Terriglobia</taxon>
        <taxon>Terriglobales</taxon>
        <taxon>Acidobacteriaceae</taxon>
        <taxon>Alloacidobacterium</taxon>
    </lineage>
</organism>
<evidence type="ECO:0000259" key="7">
    <source>
        <dbReference type="SMART" id="SM00829"/>
    </source>
</evidence>
<protein>
    <recommendedName>
        <fullName evidence="6">Zinc-type alcohol dehydrogenase-like protein</fullName>
    </recommendedName>
</protein>
<dbReference type="EMBL" id="CP060394">
    <property type="protein sequence ID" value="QNI31665.1"/>
    <property type="molecule type" value="Genomic_DNA"/>
</dbReference>
<gene>
    <name evidence="8" type="ORF">H7849_21800</name>
</gene>
<dbReference type="InterPro" id="IPR002364">
    <property type="entry name" value="Quin_OxRdtase/zeta-crystal_CS"/>
</dbReference>
<dbReference type="SMART" id="SM00829">
    <property type="entry name" value="PKS_ER"/>
    <property type="match status" value="1"/>
</dbReference>
<dbReference type="GO" id="GO:0005737">
    <property type="term" value="C:cytoplasm"/>
    <property type="evidence" value="ECO:0007669"/>
    <property type="project" value="UniProtKB-SubCell"/>
</dbReference>
<dbReference type="NCBIfam" id="TIGR02817">
    <property type="entry name" value="adh_fam_1"/>
    <property type="match status" value="1"/>
</dbReference>
<dbReference type="InterPro" id="IPR014182">
    <property type="entry name" value="ADH_Zn_typ-1"/>
</dbReference>
<dbReference type="KEGG" id="adin:H7849_21800"/>
<dbReference type="InterPro" id="IPR036291">
    <property type="entry name" value="NAD(P)-bd_dom_sf"/>
</dbReference>
<evidence type="ECO:0000256" key="1">
    <source>
        <dbReference type="ARBA" id="ARBA00004496"/>
    </source>
</evidence>
<dbReference type="GO" id="GO:0016491">
    <property type="term" value="F:oxidoreductase activity"/>
    <property type="evidence" value="ECO:0007669"/>
    <property type="project" value="UniProtKB-KW"/>
</dbReference>
<evidence type="ECO:0000313" key="8">
    <source>
        <dbReference type="EMBL" id="QNI31665.1"/>
    </source>
</evidence>
<evidence type="ECO:0000256" key="2">
    <source>
        <dbReference type="ARBA" id="ARBA00011881"/>
    </source>
</evidence>
<keyword evidence="6" id="KW-0560">Oxidoreductase</keyword>
<dbReference type="InterPro" id="IPR011032">
    <property type="entry name" value="GroES-like_sf"/>
</dbReference>
<dbReference type="Pfam" id="PF13602">
    <property type="entry name" value="ADH_zinc_N_2"/>
    <property type="match status" value="1"/>
</dbReference>
<proteinExistence type="inferred from homology"/>
<keyword evidence="9" id="KW-1185">Reference proteome</keyword>
<comment type="subunit">
    <text evidence="2">Homotetramer.</text>
</comment>
<name>A0A7G8BGJ5_9BACT</name>
<dbReference type="SUPFAM" id="SSF50129">
    <property type="entry name" value="GroES-like"/>
    <property type="match status" value="1"/>
</dbReference>
<dbReference type="CDD" id="cd08252">
    <property type="entry name" value="AL_MDR"/>
    <property type="match status" value="1"/>
</dbReference>
<keyword evidence="6" id="KW-0862">Zinc</keyword>
<dbReference type="InterPro" id="IPR013154">
    <property type="entry name" value="ADH-like_N"/>
</dbReference>
<evidence type="ECO:0000256" key="5">
    <source>
        <dbReference type="ARBA" id="ARBA00022884"/>
    </source>
</evidence>
<evidence type="ECO:0000256" key="3">
    <source>
        <dbReference type="ARBA" id="ARBA00022490"/>
    </source>
</evidence>
<dbReference type="AlphaFoldDB" id="A0A7G8BGJ5"/>
<dbReference type="Proteomes" id="UP000515312">
    <property type="component" value="Chromosome"/>
</dbReference>
<dbReference type="GO" id="GO:0008270">
    <property type="term" value="F:zinc ion binding"/>
    <property type="evidence" value="ECO:0007669"/>
    <property type="project" value="InterPro"/>
</dbReference>
<dbReference type="InterPro" id="IPR051603">
    <property type="entry name" value="Zinc-ADH_QOR/CCCR"/>
</dbReference>
<comment type="similarity">
    <text evidence="6">Belongs to the zinc-containing alcohol dehydrogenase family. Quinone oxidoreductase subfamily.</text>
</comment>
<dbReference type="Gene3D" id="3.40.50.720">
    <property type="entry name" value="NAD(P)-binding Rossmann-like Domain"/>
    <property type="match status" value="1"/>
</dbReference>
<dbReference type="InterPro" id="IPR020843">
    <property type="entry name" value="ER"/>
</dbReference>
<evidence type="ECO:0000256" key="6">
    <source>
        <dbReference type="RuleBase" id="RU364000"/>
    </source>
</evidence>
<comment type="subcellular location">
    <subcellularLocation>
        <location evidence="1">Cytoplasm</location>
    </subcellularLocation>
</comment>
<reference evidence="8 9" key="1">
    <citation type="submission" date="2020-08" db="EMBL/GenBank/DDBJ databases">
        <title>Edaphobacter telluris sp. nov. and Acidobacterium dinghuensis sp. nov., two acidobacteria isolated from forest soil.</title>
        <authorList>
            <person name="Fu J."/>
            <person name="Qiu L."/>
        </authorList>
    </citation>
    <scope>NUCLEOTIDE SEQUENCE [LARGE SCALE GENOMIC DNA]</scope>
    <source>
        <strain evidence="8">4Y35</strain>
    </source>
</reference>
<dbReference type="PANTHER" id="PTHR44154">
    <property type="entry name" value="QUINONE OXIDOREDUCTASE"/>
    <property type="match status" value="1"/>
</dbReference>
<keyword evidence="6" id="KW-0479">Metal-binding</keyword>
<keyword evidence="3" id="KW-0963">Cytoplasm</keyword>
<dbReference type="PROSITE" id="PS01162">
    <property type="entry name" value="QOR_ZETA_CRYSTAL"/>
    <property type="match status" value="1"/>
</dbReference>
<accession>A0A7G8BGJ5</accession>
<feature type="domain" description="Enoyl reductase (ER)" evidence="7">
    <location>
        <begin position="13"/>
        <end position="335"/>
    </location>
</feature>
<evidence type="ECO:0000256" key="4">
    <source>
        <dbReference type="ARBA" id="ARBA00022857"/>
    </source>
</evidence>
<keyword evidence="4" id="KW-0521">NADP</keyword>
<sequence>MKGVGYKKPLPISNLDSLIDIEVPVPTPSGRDLLVRIEAVSVNPADTKLRAGVGPLPGDEFRILGFDGAGVVIDTGEDVELFKKGDEVWYAGSVVRPGTNAEYHLVDERIVGLKPRTLDFTQAAALPLTAITAWELLVDRFGLRGKSSGHGDSILIIGGAGGVGSILTQLARKLTGLNVITTASRPETSAWCIELGAHFVIDHTKRLKPQLESIRFPTVNYIAALTASDCHYPGMIEVLAPEGTIGMIDDPPHVDVKPLKDKSASFHWEFMFARPKYQTQSMIRQHELLSSVAKMVDNGELRTTIGENVGVINASNLKKAHTMLESGRTRGKIVLTGF</sequence>
<evidence type="ECO:0000313" key="9">
    <source>
        <dbReference type="Proteomes" id="UP000515312"/>
    </source>
</evidence>
<dbReference type="SUPFAM" id="SSF51735">
    <property type="entry name" value="NAD(P)-binding Rossmann-fold domains"/>
    <property type="match status" value="1"/>
</dbReference>
<keyword evidence="5" id="KW-0694">RNA-binding</keyword>
<dbReference type="Gene3D" id="3.90.180.10">
    <property type="entry name" value="Medium-chain alcohol dehydrogenases, catalytic domain"/>
    <property type="match status" value="1"/>
</dbReference>
<dbReference type="GO" id="GO:0003723">
    <property type="term" value="F:RNA binding"/>
    <property type="evidence" value="ECO:0007669"/>
    <property type="project" value="UniProtKB-KW"/>
</dbReference>